<dbReference type="InterPro" id="IPR036890">
    <property type="entry name" value="HATPase_C_sf"/>
</dbReference>
<organism evidence="16 17">
    <name type="scientific">Acetobacterium woodii (strain ATCC 29683 / DSM 1030 / JCM 2381 / KCTC 1655 / WB1)</name>
    <dbReference type="NCBI Taxonomy" id="931626"/>
    <lineage>
        <taxon>Bacteria</taxon>
        <taxon>Bacillati</taxon>
        <taxon>Bacillota</taxon>
        <taxon>Clostridia</taxon>
        <taxon>Eubacteriales</taxon>
        <taxon>Eubacteriaceae</taxon>
        <taxon>Acetobacterium</taxon>
    </lineage>
</organism>
<evidence type="ECO:0000256" key="2">
    <source>
        <dbReference type="ARBA" id="ARBA00004141"/>
    </source>
</evidence>
<dbReference type="Gene3D" id="3.30.565.10">
    <property type="entry name" value="Histidine kinase-like ATPase, C-terminal domain"/>
    <property type="match status" value="1"/>
</dbReference>
<feature type="transmembrane region" description="Helical" evidence="14">
    <location>
        <begin position="449"/>
        <end position="468"/>
    </location>
</feature>
<evidence type="ECO:0000256" key="12">
    <source>
        <dbReference type="ARBA" id="ARBA00023136"/>
    </source>
</evidence>
<dbReference type="SUPFAM" id="SSF55781">
    <property type="entry name" value="GAF domain-like"/>
    <property type="match status" value="1"/>
</dbReference>
<keyword evidence="9" id="KW-0067">ATP-binding</keyword>
<keyword evidence="6 14" id="KW-0812">Transmembrane</keyword>
<dbReference type="SUPFAM" id="SSF55874">
    <property type="entry name" value="ATPase domain of HSP90 chaperone/DNA topoisomerase II/histidine kinase"/>
    <property type="match status" value="1"/>
</dbReference>
<reference evidence="16 17" key="2">
    <citation type="journal article" date="2012" name="PLoS ONE">
        <title>An ancient pathway combining carbon dioxide fixation with the generation and utilization of a sodium ion gradient for ATP synthesis.</title>
        <authorList>
            <person name="Poehlein A."/>
            <person name="Schmidt S."/>
            <person name="Kaster A.K."/>
            <person name="Goenrich M."/>
            <person name="Vollmers J."/>
            <person name="Thurmer A."/>
            <person name="Bertsch J."/>
            <person name="Schuchmann K."/>
            <person name="Voigt B."/>
            <person name="Hecker M."/>
            <person name="Daniel R."/>
            <person name="Thauer R.K."/>
            <person name="Gottschalk G."/>
            <person name="Muller V."/>
        </authorList>
    </citation>
    <scope>NUCLEOTIDE SEQUENCE [LARGE SCALE GENOMIC DNA]</scope>
    <source>
        <strain evidence="17">ATCC 29683 / DSM 1030 / JCM 2381 / KCTC 1655 / WB1</strain>
    </source>
</reference>
<evidence type="ECO:0000256" key="11">
    <source>
        <dbReference type="ARBA" id="ARBA00023012"/>
    </source>
</evidence>
<dbReference type="InterPro" id="IPR029016">
    <property type="entry name" value="GAF-like_dom_sf"/>
</dbReference>
<dbReference type="FunFam" id="3.30.565.10:FF:000042">
    <property type="entry name" value="Two-component sensor histidine kinase KdpD"/>
    <property type="match status" value="1"/>
</dbReference>
<dbReference type="PRINTS" id="PR00344">
    <property type="entry name" value="BCTRLSENSOR"/>
</dbReference>
<dbReference type="Proteomes" id="UP000007177">
    <property type="component" value="Chromosome"/>
</dbReference>
<evidence type="ECO:0000256" key="6">
    <source>
        <dbReference type="ARBA" id="ARBA00022692"/>
    </source>
</evidence>
<reference evidence="17" key="1">
    <citation type="submission" date="2011-07" db="EMBL/GenBank/DDBJ databases">
        <title>Complete genome sequence of Acetobacterium woodii.</title>
        <authorList>
            <person name="Poehlein A."/>
            <person name="Schmidt S."/>
            <person name="Kaster A.-K."/>
            <person name="Goenrich M."/>
            <person name="Vollmers J."/>
            <person name="Thuermer A."/>
            <person name="Gottschalk G."/>
            <person name="Thauer R.K."/>
            <person name="Daniel R."/>
            <person name="Mueller V."/>
        </authorList>
    </citation>
    <scope>NUCLEOTIDE SEQUENCE [LARGE SCALE GENOMIC DNA]</scope>
    <source>
        <strain evidence="17">ATCC 29683 / DSM 1030 / JCM 2381 / KCTC 1655 / WB1</strain>
    </source>
</reference>
<dbReference type="Pfam" id="PF02702">
    <property type="entry name" value="KdpD"/>
    <property type="match status" value="1"/>
</dbReference>
<dbReference type="InterPro" id="IPR027417">
    <property type="entry name" value="P-loop_NTPase"/>
</dbReference>
<dbReference type="CDD" id="cd00075">
    <property type="entry name" value="HATPase"/>
    <property type="match status" value="1"/>
</dbReference>
<dbReference type="GO" id="GO:0042802">
    <property type="term" value="F:identical protein binding"/>
    <property type="evidence" value="ECO:0007669"/>
    <property type="project" value="UniProtKB-ARBA"/>
</dbReference>
<keyword evidence="4" id="KW-0597">Phosphoprotein</keyword>
<comment type="subcellular location">
    <subcellularLocation>
        <location evidence="2">Membrane</location>
        <topology evidence="2">Multi-pass membrane protein</topology>
    </subcellularLocation>
</comment>
<evidence type="ECO:0000313" key="17">
    <source>
        <dbReference type="Proteomes" id="UP000007177"/>
    </source>
</evidence>
<dbReference type="SUPFAM" id="SSF52402">
    <property type="entry name" value="Adenine nucleotide alpha hydrolases-like"/>
    <property type="match status" value="1"/>
</dbReference>
<dbReference type="CDD" id="cd00082">
    <property type="entry name" value="HisKA"/>
    <property type="match status" value="1"/>
</dbReference>
<dbReference type="GO" id="GO:0000155">
    <property type="term" value="F:phosphorelay sensor kinase activity"/>
    <property type="evidence" value="ECO:0007669"/>
    <property type="project" value="InterPro"/>
</dbReference>
<dbReference type="Gene3D" id="1.10.287.130">
    <property type="match status" value="1"/>
</dbReference>
<dbReference type="FunFam" id="3.40.50.300:FF:000483">
    <property type="entry name" value="Sensor histidine kinase KdpD"/>
    <property type="match status" value="1"/>
</dbReference>
<dbReference type="InterPro" id="IPR025201">
    <property type="entry name" value="KdpD_TM"/>
</dbReference>
<keyword evidence="12 14" id="KW-0472">Membrane</keyword>
<dbReference type="InterPro" id="IPR003661">
    <property type="entry name" value="HisK_dim/P_dom"/>
</dbReference>
<dbReference type="InterPro" id="IPR038318">
    <property type="entry name" value="KdpD_sf"/>
</dbReference>
<keyword evidence="5 16" id="KW-0808">Transferase</keyword>
<dbReference type="OrthoDB" id="9806130at2"/>
<feature type="transmembrane region" description="Helical" evidence="14">
    <location>
        <begin position="480"/>
        <end position="501"/>
    </location>
</feature>
<evidence type="ECO:0000256" key="7">
    <source>
        <dbReference type="ARBA" id="ARBA00022741"/>
    </source>
</evidence>
<evidence type="ECO:0000313" key="16">
    <source>
        <dbReference type="EMBL" id="AFA47362.1"/>
    </source>
</evidence>
<feature type="transmembrane region" description="Helical" evidence="14">
    <location>
        <begin position="409"/>
        <end position="428"/>
    </location>
</feature>
<dbReference type="Gene3D" id="1.20.120.620">
    <property type="entry name" value="Backbone structure of the membrane domain of e. Coli histidine kinase receptor kdpd"/>
    <property type="match status" value="1"/>
</dbReference>
<dbReference type="SMART" id="SM00387">
    <property type="entry name" value="HATPase_c"/>
    <property type="match status" value="1"/>
</dbReference>
<dbReference type="HOGENOM" id="CLU_000445_113_1_9"/>
<dbReference type="Pfam" id="PF00512">
    <property type="entry name" value="HisKA"/>
    <property type="match status" value="1"/>
</dbReference>
<dbReference type="GO" id="GO:0005524">
    <property type="term" value="F:ATP binding"/>
    <property type="evidence" value="ECO:0007669"/>
    <property type="project" value="UniProtKB-KW"/>
</dbReference>
<protein>
    <recommendedName>
        <fullName evidence="3">histidine kinase</fullName>
        <ecNumber evidence="3">2.7.13.3</ecNumber>
    </recommendedName>
</protein>
<evidence type="ECO:0000256" key="13">
    <source>
        <dbReference type="ARBA" id="ARBA00057300"/>
    </source>
</evidence>
<name>H6LIZ9_ACEWD</name>
<dbReference type="SMART" id="SM00388">
    <property type="entry name" value="HisKA"/>
    <property type="match status" value="1"/>
</dbReference>
<evidence type="ECO:0000256" key="5">
    <source>
        <dbReference type="ARBA" id="ARBA00022679"/>
    </source>
</evidence>
<dbReference type="CDD" id="cd01987">
    <property type="entry name" value="USP_KdpD-like"/>
    <property type="match status" value="1"/>
</dbReference>
<dbReference type="SUPFAM" id="SSF47384">
    <property type="entry name" value="Homodimeric domain of signal transducing histidine kinase"/>
    <property type="match status" value="1"/>
</dbReference>
<evidence type="ECO:0000256" key="9">
    <source>
        <dbReference type="ARBA" id="ARBA00022840"/>
    </source>
</evidence>
<feature type="domain" description="Histidine kinase" evidence="15">
    <location>
        <begin position="681"/>
        <end position="898"/>
    </location>
</feature>
<dbReference type="KEGG" id="awo:Awo_c05630"/>
<dbReference type="eggNOG" id="COG2205">
    <property type="taxonomic scope" value="Bacteria"/>
</dbReference>
<evidence type="ECO:0000256" key="4">
    <source>
        <dbReference type="ARBA" id="ARBA00022553"/>
    </source>
</evidence>
<accession>H6LIZ9</accession>
<keyword evidence="10 14" id="KW-1133">Transmembrane helix</keyword>
<evidence type="ECO:0000259" key="15">
    <source>
        <dbReference type="PROSITE" id="PS50109"/>
    </source>
</evidence>
<evidence type="ECO:0000256" key="1">
    <source>
        <dbReference type="ARBA" id="ARBA00000085"/>
    </source>
</evidence>
<keyword evidence="17" id="KW-1185">Reference proteome</keyword>
<keyword evidence="8" id="KW-0418">Kinase</keyword>
<evidence type="ECO:0000256" key="8">
    <source>
        <dbReference type="ARBA" id="ARBA00022777"/>
    </source>
</evidence>
<dbReference type="Pfam" id="PF02518">
    <property type="entry name" value="HATPase_c"/>
    <property type="match status" value="1"/>
</dbReference>
<evidence type="ECO:0000256" key="10">
    <source>
        <dbReference type="ARBA" id="ARBA00022989"/>
    </source>
</evidence>
<dbReference type="InterPro" id="IPR036097">
    <property type="entry name" value="HisK_dim/P_sf"/>
</dbReference>
<comment type="catalytic activity">
    <reaction evidence="1">
        <text>ATP + protein L-histidine = ADP + protein N-phospho-L-histidine.</text>
        <dbReference type="EC" id="2.7.13.3"/>
    </reaction>
</comment>
<dbReference type="InterPro" id="IPR003594">
    <property type="entry name" value="HATPase_dom"/>
</dbReference>
<dbReference type="InterPro" id="IPR014729">
    <property type="entry name" value="Rossmann-like_a/b/a_fold"/>
</dbReference>
<comment type="function">
    <text evidence="13">Member of the two-component regulatory system KdpD/KdpE involved in the regulation of the kdp operon. KdpD may function as a membrane-associated protein kinase that phosphorylates KdpE in response to environmental signals.</text>
</comment>
<dbReference type="GO" id="GO:0005886">
    <property type="term" value="C:plasma membrane"/>
    <property type="evidence" value="ECO:0007669"/>
    <property type="project" value="TreeGrafter"/>
</dbReference>
<dbReference type="InterPro" id="IPR052023">
    <property type="entry name" value="Histidine_kinase_KdpD"/>
</dbReference>
<dbReference type="STRING" id="931626.Awo_c05630"/>
<dbReference type="InterPro" id="IPR004358">
    <property type="entry name" value="Sig_transdc_His_kin-like_C"/>
</dbReference>
<evidence type="ECO:0000256" key="3">
    <source>
        <dbReference type="ARBA" id="ARBA00012438"/>
    </source>
</evidence>
<dbReference type="Gene3D" id="3.40.50.300">
    <property type="entry name" value="P-loop containing nucleotide triphosphate hydrolases"/>
    <property type="match status" value="1"/>
</dbReference>
<dbReference type="EMBL" id="CP002987">
    <property type="protein sequence ID" value="AFA47362.1"/>
    <property type="molecule type" value="Genomic_DNA"/>
</dbReference>
<keyword evidence="7" id="KW-0547">Nucleotide-binding</keyword>
<dbReference type="PROSITE" id="PS50109">
    <property type="entry name" value="HIS_KIN"/>
    <property type="match status" value="1"/>
</dbReference>
<dbReference type="InterPro" id="IPR003852">
    <property type="entry name" value="Sig_transdc_His_kinase_KdpD_N"/>
</dbReference>
<dbReference type="Gene3D" id="3.30.450.40">
    <property type="match status" value="1"/>
</dbReference>
<keyword evidence="11" id="KW-0902">Two-component regulatory system</keyword>
<dbReference type="GO" id="GO:0005737">
    <property type="term" value="C:cytoplasm"/>
    <property type="evidence" value="ECO:0007669"/>
    <property type="project" value="UniProtKB-ARBA"/>
</dbReference>
<sequence>MAIFSDTRPNPDDISAGLFIKEQNKKGRLEIFFGYAAGVGKTYAMLDDAQEQIKCGVDVLVGYVEEHTHPETVQLISGLPALPPKIVEYRKIRLKEFDLDAALERKPDLILVDELAHTNAPGTRNKKRYQDIEELLNAGIDVFTTVNVQHLESLNDVVQKITWVDVKETIPDYIFNQADKIRLIDIEPDELLRRFEGGKIYRTERTQKSQDDFFIRENLRLLREIAMRKAANRISTDNQNEPRLSKKMANTKLMVCISASPSSARCIRWTNRTAEAFRAPWTAVYVEAMDSDVMTDAEKDAVRDNLVLAERLGAEIVTLNGHDVATVIAEYAKLSGITNIVIGKSRNKKSLLSYLKASLEEKLIAMLPSIEIHIIPGDPGKNNSALYQQRRLRISGSLFFTWQDGLKTLLIIVIATAISLILQALNISDQNIIMVYILSVLIVSRVTTGYVYGILTSCLTVLVFNYFFTIPYYTLHAIQPGYPITFVIMLLVALITSALTVRIKTQAHLAVEREHRTEVLYEINKKLLASRDLKETIQLINVYMVKIFGRSAIFYHQDPKDLESETFQQSALDSDASFLMSESERAVAHWVFMNKKCAGAGTDTLMGAGAFYMPIVSQSKVLGIIGLSCADGVLNQNNRLFLRMIASQVEMALERHYLSNEQRRMIVEAEKEKMRSNLLRGISHDLRTPLTGILGSSSAILENGQTMDQDTQDTLLFNIREDSQWLIRMVENLLSVTRINEGPMNVTKTPEAVEEIVAEAISRIRKRFVNRKIKVKVPEQLLIVPMDGTLIEQVLINLLENAIKYSPEDSVIEVEVKKNENAAEFEVKDQGKGISDQDFPYLFETAVPDGKRSSDSSRGMGIGLSICNSIVKAHHGEMAAQNRLSGGSIFQFTLPLEEESKNG</sequence>
<dbReference type="InterPro" id="IPR005467">
    <property type="entry name" value="His_kinase_dom"/>
</dbReference>
<dbReference type="RefSeq" id="WP_014354965.1">
    <property type="nucleotide sequence ID" value="NC_016894.1"/>
</dbReference>
<proteinExistence type="predicted"/>
<dbReference type="Pfam" id="PF13493">
    <property type="entry name" value="DUF4118"/>
    <property type="match status" value="1"/>
</dbReference>
<dbReference type="EC" id="2.7.13.3" evidence="3"/>
<dbReference type="PANTHER" id="PTHR45569">
    <property type="entry name" value="SENSOR PROTEIN KDPD"/>
    <property type="match status" value="1"/>
</dbReference>
<evidence type="ECO:0000256" key="14">
    <source>
        <dbReference type="SAM" id="Phobius"/>
    </source>
</evidence>
<dbReference type="PANTHER" id="PTHR45569:SF1">
    <property type="entry name" value="SENSOR PROTEIN KDPD"/>
    <property type="match status" value="1"/>
</dbReference>
<dbReference type="AlphaFoldDB" id="H6LIZ9"/>
<gene>
    <name evidence="16" type="primary">kdpD</name>
    <name evidence="16" type="ordered locus">Awo_c05630</name>
</gene>
<dbReference type="Gene3D" id="3.40.50.620">
    <property type="entry name" value="HUPs"/>
    <property type="match status" value="1"/>
</dbReference>